<comment type="caution">
    <text evidence="1">The sequence shown here is derived from an EMBL/GenBank/DDBJ whole genome shotgun (WGS) entry which is preliminary data.</text>
</comment>
<keyword evidence="2" id="KW-1185">Reference proteome</keyword>
<name>A0ABS9SN02_9BACT</name>
<reference evidence="1 2" key="1">
    <citation type="submission" date="2022-02" db="EMBL/GenBank/DDBJ databases">
        <authorList>
            <person name="Min J."/>
        </authorList>
    </citation>
    <scope>NUCLEOTIDE SEQUENCE [LARGE SCALE GENOMIC DNA]</scope>
    <source>
        <strain evidence="1 2">GR10-1</strain>
    </source>
</reference>
<proteinExistence type="predicted"/>
<accession>A0ABS9SN02</accession>
<evidence type="ECO:0000313" key="1">
    <source>
        <dbReference type="EMBL" id="MCH5599646.1"/>
    </source>
</evidence>
<sequence length="44" mass="4900">MSTSALGTQFWVDADKTRGTINVNLVEGRVVVETIEKVSMKKFI</sequence>
<dbReference type="EMBL" id="JAKWBL010000004">
    <property type="protein sequence ID" value="MCH5599646.1"/>
    <property type="molecule type" value="Genomic_DNA"/>
</dbReference>
<dbReference type="Proteomes" id="UP001202248">
    <property type="component" value="Unassembled WGS sequence"/>
</dbReference>
<gene>
    <name evidence="1" type="ORF">MKP09_17890</name>
</gene>
<organism evidence="1 2">
    <name type="scientific">Niabella ginsengisoli</name>
    <dbReference type="NCBI Taxonomy" id="522298"/>
    <lineage>
        <taxon>Bacteria</taxon>
        <taxon>Pseudomonadati</taxon>
        <taxon>Bacteroidota</taxon>
        <taxon>Chitinophagia</taxon>
        <taxon>Chitinophagales</taxon>
        <taxon>Chitinophagaceae</taxon>
        <taxon>Niabella</taxon>
    </lineage>
</organism>
<dbReference type="Gene3D" id="2.60.120.1440">
    <property type="match status" value="1"/>
</dbReference>
<protein>
    <submittedName>
        <fullName evidence="1">Uncharacterized protein</fullName>
    </submittedName>
</protein>
<evidence type="ECO:0000313" key="2">
    <source>
        <dbReference type="Proteomes" id="UP001202248"/>
    </source>
</evidence>
<dbReference type="RefSeq" id="WP_240833302.1">
    <property type="nucleotide sequence ID" value="NZ_JAKWBL010000004.1"/>
</dbReference>